<dbReference type="Proteomes" id="UP000321306">
    <property type="component" value="Unassembled WGS sequence"/>
</dbReference>
<proteinExistence type="predicted"/>
<keyword evidence="2" id="KW-1185">Reference proteome</keyword>
<dbReference type="EMBL" id="BJXB01000041">
    <property type="protein sequence ID" value="GEM49714.1"/>
    <property type="molecule type" value="Genomic_DNA"/>
</dbReference>
<sequence length="142" mass="16443">MLDIDLLEIKATEFPGYPENGRYRVKMEFTYHRNDDILNNHCSIDFSHLTGMAWGGVYTKMEAGEPDSSSYVGGWAPQQEVLQKLGEDQYRLEGYFDDNPVVRAILQDLRLYHAEKRYTVPSPFGDSGQLRRLLDALKFFWA</sequence>
<gene>
    <name evidence="1" type="ORF">DC3_53490</name>
</gene>
<name>A0A511NA61_DEIC1</name>
<dbReference type="RefSeq" id="WP_146890771.1">
    <property type="nucleotide sequence ID" value="NZ_BJXB01000041.1"/>
</dbReference>
<accession>A0A511NA61</accession>
<protein>
    <submittedName>
        <fullName evidence="1">Uncharacterized protein</fullName>
    </submittedName>
</protein>
<dbReference type="AlphaFoldDB" id="A0A511NA61"/>
<evidence type="ECO:0000313" key="2">
    <source>
        <dbReference type="Proteomes" id="UP000321306"/>
    </source>
</evidence>
<organism evidence="1 2">
    <name type="scientific">Deinococcus cellulosilyticus (strain DSM 18568 / NBRC 106333 / KACC 11606 / 5516J-15)</name>
    <dbReference type="NCBI Taxonomy" id="1223518"/>
    <lineage>
        <taxon>Bacteria</taxon>
        <taxon>Thermotogati</taxon>
        <taxon>Deinococcota</taxon>
        <taxon>Deinococci</taxon>
        <taxon>Deinococcales</taxon>
        <taxon>Deinococcaceae</taxon>
        <taxon>Deinococcus</taxon>
    </lineage>
</organism>
<reference evidence="1 2" key="1">
    <citation type="submission" date="2019-07" db="EMBL/GenBank/DDBJ databases">
        <title>Whole genome shotgun sequence of Deinococcus cellulosilyticus NBRC 106333.</title>
        <authorList>
            <person name="Hosoyama A."/>
            <person name="Uohara A."/>
            <person name="Ohji S."/>
            <person name="Ichikawa N."/>
        </authorList>
    </citation>
    <scope>NUCLEOTIDE SEQUENCE [LARGE SCALE GENOMIC DNA]</scope>
    <source>
        <strain evidence="1 2">NBRC 106333</strain>
    </source>
</reference>
<comment type="caution">
    <text evidence="1">The sequence shown here is derived from an EMBL/GenBank/DDBJ whole genome shotgun (WGS) entry which is preliminary data.</text>
</comment>
<evidence type="ECO:0000313" key="1">
    <source>
        <dbReference type="EMBL" id="GEM49714.1"/>
    </source>
</evidence>